<organism evidence="1 2">
    <name type="scientific">Eretmocerus hayati</name>
    <dbReference type="NCBI Taxonomy" id="131215"/>
    <lineage>
        <taxon>Eukaryota</taxon>
        <taxon>Metazoa</taxon>
        <taxon>Ecdysozoa</taxon>
        <taxon>Arthropoda</taxon>
        <taxon>Hexapoda</taxon>
        <taxon>Insecta</taxon>
        <taxon>Pterygota</taxon>
        <taxon>Neoptera</taxon>
        <taxon>Endopterygota</taxon>
        <taxon>Hymenoptera</taxon>
        <taxon>Apocrita</taxon>
        <taxon>Proctotrupomorpha</taxon>
        <taxon>Chalcidoidea</taxon>
        <taxon>Aphelinidae</taxon>
        <taxon>Aphelininae</taxon>
        <taxon>Eretmocerus</taxon>
    </lineage>
</organism>
<sequence>MILLLSIVCQKIVTDYIKKNFLLAKKIIYLSHGAAQHFKNESNFENSINHKKDFGLEAEWHSNATAHGKNACDGVGASLKSNARHASLQKLSRNQITTPRELFVWASEHM</sequence>
<reference evidence="1" key="1">
    <citation type="submission" date="2023-04" db="EMBL/GenBank/DDBJ databases">
        <title>A chromosome-level genome assembly of the parasitoid wasp Eretmocerus hayati.</title>
        <authorList>
            <person name="Zhong Y."/>
            <person name="Liu S."/>
            <person name="Liu Y."/>
        </authorList>
    </citation>
    <scope>NUCLEOTIDE SEQUENCE</scope>
    <source>
        <strain evidence="1">ZJU_SS_LIU_2023</strain>
    </source>
</reference>
<proteinExistence type="predicted"/>
<evidence type="ECO:0000313" key="1">
    <source>
        <dbReference type="EMBL" id="KAJ8684703.1"/>
    </source>
</evidence>
<accession>A0ACC2PNU3</accession>
<comment type="caution">
    <text evidence="1">The sequence shown here is derived from an EMBL/GenBank/DDBJ whole genome shotgun (WGS) entry which is preliminary data.</text>
</comment>
<dbReference type="EMBL" id="CM056741">
    <property type="protein sequence ID" value="KAJ8684703.1"/>
    <property type="molecule type" value="Genomic_DNA"/>
</dbReference>
<keyword evidence="2" id="KW-1185">Reference proteome</keyword>
<dbReference type="Proteomes" id="UP001239111">
    <property type="component" value="Chromosome 1"/>
</dbReference>
<gene>
    <name evidence="1" type="ORF">QAD02_020496</name>
</gene>
<name>A0ACC2PNU3_9HYME</name>
<evidence type="ECO:0000313" key="2">
    <source>
        <dbReference type="Proteomes" id="UP001239111"/>
    </source>
</evidence>
<protein>
    <submittedName>
        <fullName evidence="1">Uncharacterized protein</fullName>
    </submittedName>
</protein>